<dbReference type="GO" id="GO:0031146">
    <property type="term" value="P:SCF-dependent proteasomal ubiquitin-dependent protein catabolic process"/>
    <property type="evidence" value="ECO:0007669"/>
    <property type="project" value="TreeGrafter"/>
</dbReference>
<organism evidence="2 3">
    <name type="scientific">Candidatus Protochlamydia amoebophila</name>
    <dbReference type="NCBI Taxonomy" id="362787"/>
    <lineage>
        <taxon>Bacteria</taxon>
        <taxon>Pseudomonadati</taxon>
        <taxon>Chlamydiota</taxon>
        <taxon>Chlamydiia</taxon>
        <taxon>Parachlamydiales</taxon>
        <taxon>Parachlamydiaceae</taxon>
        <taxon>Candidatus Protochlamydia</taxon>
    </lineage>
</organism>
<feature type="domain" description="F-box/LRR-repeat protein 15-like leucin rich repeat" evidence="1">
    <location>
        <begin position="633"/>
        <end position="726"/>
    </location>
</feature>
<dbReference type="Proteomes" id="UP000031465">
    <property type="component" value="Unassembled WGS sequence"/>
</dbReference>
<sequence length="738" mass="82611">MIQIIWRVIMHIHNPSFNRQTLIANADTHLYYRSNVHLKFSERINLLCKTIFQNFLNLFFNYINRDQLQSQWREIFWGRKEIATTLPESGASLPSWTQTSCFIFPPSTRIRTQEIIDYPRDKNKPLVNSLAAITNLNTLNNTSPKEIEASTIQTSNCLPFSQEEFKLRFQDETSLIIPSSQLSLLMEKSPYFKSFWSGNFQETLQDPLTLTKKEFTHLVNCLMDANFKAPVEDIPSFIQLADYYQLTEVVKNLEEQLIDGYKLQRLELFNSNEDSLVELKELLNFAQQYQLKILKSYLEFTVVSSLLNKAFLLSEFEKILKHFSNEIEELNLSEYAYFLADSHLLALKNCKNLKVLHLKAYNNLTVAGLVHLASLTALQHLNLNSSLRLLNLTDAGLARLTPLIALQHLDLSDCENLTDPELAHLTPLIALQHLSLNNCKKLTDAGLAHLTPLIALQHLDLSDCENLTDPGLAHLTPLIALQHLSLNNCKKLTDAGLAHLTPLVALQHLSLSWCLNLTDDGLAHLTSLVDLQHLSLSWCPNLTGDGLAHLTPLVALQHLNLSWCPNLTDDGLAHLAPLMALQHLNLSRCVNLTDAGLAHLAPLMALQHLNLSRCVNLTDAGLAHLAPLVALQHLNLKRCDKLTDAELAHLRPLVALQHLNLSGCVNLTDAGLAHLAPLVALQHLNLSECVNLTDVGLAHLTPLAAALQHLNLSGCVNLTDAGLAHFKFLVDKSHLGLR</sequence>
<proteinExistence type="predicted"/>
<dbReference type="AlphaFoldDB" id="A0A0C1K2G3"/>
<dbReference type="PATRIC" id="fig|362787.3.peg.364"/>
<dbReference type="GO" id="GO:0019005">
    <property type="term" value="C:SCF ubiquitin ligase complex"/>
    <property type="evidence" value="ECO:0007669"/>
    <property type="project" value="TreeGrafter"/>
</dbReference>
<dbReference type="Pfam" id="PF13516">
    <property type="entry name" value="LRR_6"/>
    <property type="match status" value="3"/>
</dbReference>
<reference evidence="2 3" key="1">
    <citation type="journal article" date="2014" name="Mol. Biol. Evol.">
        <title>Massive expansion of Ubiquitination-related gene families within the Chlamydiae.</title>
        <authorList>
            <person name="Domman D."/>
            <person name="Collingro A."/>
            <person name="Lagkouvardos I."/>
            <person name="Gehre L."/>
            <person name="Weinmaier T."/>
            <person name="Rattei T."/>
            <person name="Subtil A."/>
            <person name="Horn M."/>
        </authorList>
    </citation>
    <scope>NUCLEOTIDE SEQUENCE [LARGE SCALE GENOMIC DNA]</scope>
    <source>
        <strain evidence="2 3">EI2</strain>
    </source>
</reference>
<dbReference type="InterPro" id="IPR011333">
    <property type="entry name" value="SKP1/BTB/POZ_sf"/>
</dbReference>
<dbReference type="SUPFAM" id="SSF52058">
    <property type="entry name" value="L domain-like"/>
    <property type="match status" value="1"/>
</dbReference>
<protein>
    <recommendedName>
        <fullName evidence="1">F-box/LRR-repeat protein 15-like leucin rich repeat domain-containing protein</fullName>
    </recommendedName>
</protein>
<dbReference type="EMBL" id="JSAN01000027">
    <property type="protein sequence ID" value="KIC73552.1"/>
    <property type="molecule type" value="Genomic_DNA"/>
</dbReference>
<comment type="caution">
    <text evidence="2">The sequence shown here is derived from an EMBL/GenBank/DDBJ whole genome shotgun (WGS) entry which is preliminary data.</text>
</comment>
<dbReference type="InterPro" id="IPR001611">
    <property type="entry name" value="Leu-rich_rpt"/>
</dbReference>
<feature type="domain" description="F-box/LRR-repeat protein 15-like leucin rich repeat" evidence="1">
    <location>
        <begin position="345"/>
        <end position="500"/>
    </location>
</feature>
<dbReference type="SUPFAM" id="SSF54695">
    <property type="entry name" value="POZ domain"/>
    <property type="match status" value="1"/>
</dbReference>
<evidence type="ECO:0000259" key="1">
    <source>
        <dbReference type="Pfam" id="PF25372"/>
    </source>
</evidence>
<dbReference type="SMART" id="SM00367">
    <property type="entry name" value="LRR_CC"/>
    <property type="match status" value="14"/>
</dbReference>
<dbReference type="Gene3D" id="3.80.10.10">
    <property type="entry name" value="Ribonuclease Inhibitor"/>
    <property type="match status" value="4"/>
</dbReference>
<gene>
    <name evidence="2" type="ORF">DB44_BD00010</name>
</gene>
<dbReference type="PANTHER" id="PTHR13318">
    <property type="entry name" value="PARTNER OF PAIRED, ISOFORM B-RELATED"/>
    <property type="match status" value="1"/>
</dbReference>
<dbReference type="InterPro" id="IPR006553">
    <property type="entry name" value="Leu-rich_rpt_Cys-con_subtyp"/>
</dbReference>
<evidence type="ECO:0000313" key="3">
    <source>
        <dbReference type="Proteomes" id="UP000031465"/>
    </source>
</evidence>
<evidence type="ECO:0000313" key="2">
    <source>
        <dbReference type="EMBL" id="KIC73552.1"/>
    </source>
</evidence>
<dbReference type="InterPro" id="IPR032675">
    <property type="entry name" value="LRR_dom_sf"/>
</dbReference>
<accession>A0A0C1K2G3</accession>
<name>A0A0C1K2G3_9BACT</name>
<dbReference type="Pfam" id="PF25372">
    <property type="entry name" value="DUF7885"/>
    <property type="match status" value="2"/>
</dbReference>
<dbReference type="Gene3D" id="3.30.710.10">
    <property type="entry name" value="Potassium Channel Kv1.1, Chain A"/>
    <property type="match status" value="1"/>
</dbReference>
<dbReference type="InterPro" id="IPR057207">
    <property type="entry name" value="FBXL15_LRR"/>
</dbReference>